<evidence type="ECO:0000256" key="1">
    <source>
        <dbReference type="SAM" id="Phobius"/>
    </source>
</evidence>
<dbReference type="Gene3D" id="1.20.120.1630">
    <property type="match status" value="1"/>
</dbReference>
<feature type="transmembrane region" description="Helical" evidence="1">
    <location>
        <begin position="55"/>
        <end position="72"/>
    </location>
</feature>
<keyword evidence="1" id="KW-0472">Membrane</keyword>
<keyword evidence="3" id="KW-1185">Reference proteome</keyword>
<evidence type="ECO:0000313" key="2">
    <source>
        <dbReference type="EMBL" id="MDP9806894.1"/>
    </source>
</evidence>
<organism evidence="2 3">
    <name type="scientific">Trueperella bonasi</name>
    <dbReference type="NCBI Taxonomy" id="312286"/>
    <lineage>
        <taxon>Bacteria</taxon>
        <taxon>Bacillati</taxon>
        <taxon>Actinomycetota</taxon>
        <taxon>Actinomycetes</taxon>
        <taxon>Actinomycetales</taxon>
        <taxon>Actinomycetaceae</taxon>
        <taxon>Trueperella</taxon>
    </lineage>
</organism>
<reference evidence="2 3" key="1">
    <citation type="submission" date="2023-07" db="EMBL/GenBank/DDBJ databases">
        <title>Sequencing the genomes of 1000 actinobacteria strains.</title>
        <authorList>
            <person name="Klenk H.-P."/>
        </authorList>
    </citation>
    <scope>NUCLEOTIDE SEQUENCE [LARGE SCALE GENOMIC DNA]</scope>
    <source>
        <strain evidence="2 3">DSM 17163</strain>
    </source>
</reference>
<dbReference type="Proteomes" id="UP001243212">
    <property type="component" value="Unassembled WGS sequence"/>
</dbReference>
<sequence length="112" mass="12669">MSKEAYLHLAVFGVGPIYIAGIFTLAAIASILNYLGFASGGDITNSGLLLVQANWWLLALPFVYWIALSVLMKHTEERWLENKFGAEYTRYATHVNRAFPRPPRKTKTRHKS</sequence>
<evidence type="ECO:0000313" key="3">
    <source>
        <dbReference type="Proteomes" id="UP001243212"/>
    </source>
</evidence>
<keyword evidence="1" id="KW-0812">Transmembrane</keyword>
<name>A0ABT9NHS1_9ACTO</name>
<gene>
    <name evidence="2" type="ORF">J2S70_001476</name>
</gene>
<proteinExistence type="predicted"/>
<dbReference type="EMBL" id="JAUSQX010000001">
    <property type="protein sequence ID" value="MDP9806894.1"/>
    <property type="molecule type" value="Genomic_DNA"/>
</dbReference>
<keyword evidence="1" id="KW-1133">Transmembrane helix</keyword>
<accession>A0ABT9NHS1</accession>
<dbReference type="RefSeq" id="WP_307683081.1">
    <property type="nucleotide sequence ID" value="NZ_JAUSQX010000001.1"/>
</dbReference>
<feature type="transmembrane region" description="Helical" evidence="1">
    <location>
        <begin position="7"/>
        <end position="35"/>
    </location>
</feature>
<protein>
    <submittedName>
        <fullName evidence="2">Protein-S-isoprenylcysteine O-methyltransferase Ste14</fullName>
    </submittedName>
</protein>
<comment type="caution">
    <text evidence="2">The sequence shown here is derived from an EMBL/GenBank/DDBJ whole genome shotgun (WGS) entry which is preliminary data.</text>
</comment>